<keyword evidence="3" id="KW-1185">Reference proteome</keyword>
<name>A0AAV2IWX1_KNICA</name>
<evidence type="ECO:0000313" key="2">
    <source>
        <dbReference type="EMBL" id="CAL1567349.1"/>
    </source>
</evidence>
<evidence type="ECO:0000256" key="1">
    <source>
        <dbReference type="SAM" id="MobiDB-lite"/>
    </source>
</evidence>
<gene>
    <name evidence="2" type="ORF">KC01_LOCUS159</name>
</gene>
<dbReference type="EMBL" id="OZ035823">
    <property type="protein sequence ID" value="CAL1567349.1"/>
    <property type="molecule type" value="Genomic_DNA"/>
</dbReference>
<feature type="compositionally biased region" description="Pro residues" evidence="1">
    <location>
        <begin position="422"/>
        <end position="432"/>
    </location>
</feature>
<protein>
    <submittedName>
        <fullName evidence="2">Uncharacterized protein</fullName>
    </submittedName>
</protein>
<dbReference type="AlphaFoldDB" id="A0AAV2IWX1"/>
<organism evidence="2 3">
    <name type="scientific">Knipowitschia caucasica</name>
    <name type="common">Caucasian dwarf goby</name>
    <name type="synonym">Pomatoschistus caucasicus</name>
    <dbReference type="NCBI Taxonomy" id="637954"/>
    <lineage>
        <taxon>Eukaryota</taxon>
        <taxon>Metazoa</taxon>
        <taxon>Chordata</taxon>
        <taxon>Craniata</taxon>
        <taxon>Vertebrata</taxon>
        <taxon>Euteleostomi</taxon>
        <taxon>Actinopterygii</taxon>
        <taxon>Neopterygii</taxon>
        <taxon>Teleostei</taxon>
        <taxon>Neoteleostei</taxon>
        <taxon>Acanthomorphata</taxon>
        <taxon>Gobiaria</taxon>
        <taxon>Gobiiformes</taxon>
        <taxon>Gobioidei</taxon>
        <taxon>Gobiidae</taxon>
        <taxon>Gobiinae</taxon>
        <taxon>Knipowitschia</taxon>
    </lineage>
</organism>
<feature type="compositionally biased region" description="Polar residues" evidence="1">
    <location>
        <begin position="248"/>
        <end position="335"/>
    </location>
</feature>
<dbReference type="PANTHER" id="PTHR35079">
    <property type="entry name" value="LUNG ADENOMA SUSCEPTIBILITY PROTEIN 2"/>
    <property type="match status" value="1"/>
</dbReference>
<sequence>MSWRMDSVSPESTVTSLLSSSGRLTELRESFTYKDMEYDSASAALDAYITDFERRRHGDSQKRAGPWLSNSSHRRSTLSALRNRDVLRERLSEEELHFLSLPVSSLCHRDNRDRVSMTTDELLNLPNDGSMPITHTTAVIHGILAKPGPSHICSQSPAHRASQPIRALHCSRCGALRSQKRTSLLKGAGPSSTPRCDWPASRNQANMHLPHWLSSNKSALELSDEISLPEFSYPPWIHCTSQSECGYRGQGQSESGYRGQGQSESSYRGQGQSESSYRGQGQSESGYRGQGQSESSYRGQGQSESGYRGQGQSESGYRGQGQSESGYRGQGQSESGYRGQDQSESDYRGQGQSESSYRGGTEEHTEETLRSLRLQFAEHISHMVTDRSSSAEWGLRDSAVESLILKADRLLDSLQSSASATPVPPQAPGPESPRPDLPDPSLTRPDLPDPEPPRPDNPGPDPSLTRPDLPDPEPSRPDNPGSPDRFQDLREDQDLSEPQAQPGPLEAFKQMLFRLERVETQLQRQGAPESSSQTAYRLQENPETEDQEASLNRALHHLRRLKCLVQSSET</sequence>
<accession>A0AAV2IWX1</accession>
<feature type="region of interest" description="Disordered" evidence="1">
    <location>
        <begin position="248"/>
        <end position="370"/>
    </location>
</feature>
<feature type="compositionally biased region" description="Polar residues" evidence="1">
    <location>
        <begin position="520"/>
        <end position="536"/>
    </location>
</feature>
<reference evidence="2 3" key="1">
    <citation type="submission" date="2024-04" db="EMBL/GenBank/DDBJ databases">
        <authorList>
            <person name="Waldvogel A.-M."/>
            <person name="Schoenle A."/>
        </authorList>
    </citation>
    <scope>NUCLEOTIDE SEQUENCE [LARGE SCALE GENOMIC DNA]</scope>
</reference>
<proteinExistence type="predicted"/>
<feature type="region of interest" description="Disordered" evidence="1">
    <location>
        <begin position="415"/>
        <end position="551"/>
    </location>
</feature>
<feature type="compositionally biased region" description="Basic and acidic residues" evidence="1">
    <location>
        <begin position="360"/>
        <end position="370"/>
    </location>
</feature>
<dbReference type="Proteomes" id="UP001497482">
    <property type="component" value="Chromosome 1"/>
</dbReference>
<dbReference type="InterPro" id="IPR052679">
    <property type="entry name" value="Cell_Prolif_Regulator"/>
</dbReference>
<dbReference type="PANTHER" id="PTHR35079:SF1">
    <property type="entry name" value="LUNG ADENOMA SUSCEPTIBILITY PROTEIN 2"/>
    <property type="match status" value="1"/>
</dbReference>
<evidence type="ECO:0000313" key="3">
    <source>
        <dbReference type="Proteomes" id="UP001497482"/>
    </source>
</evidence>